<keyword evidence="1" id="KW-0812">Transmembrane</keyword>
<dbReference type="PANTHER" id="PTHR43099:SF5">
    <property type="entry name" value="HLYC_CORC FAMILY TRANSPORTER"/>
    <property type="match status" value="1"/>
</dbReference>
<dbReference type="AlphaFoldDB" id="X0VPB2"/>
<reference evidence="3" key="1">
    <citation type="journal article" date="2014" name="Front. Microbiol.">
        <title>High frequency of phylogenetically diverse reductive dehalogenase-homologous genes in deep subseafloor sedimentary metagenomes.</title>
        <authorList>
            <person name="Kawai M."/>
            <person name="Futagami T."/>
            <person name="Toyoda A."/>
            <person name="Takaki Y."/>
            <person name="Nishi S."/>
            <person name="Hori S."/>
            <person name="Arai W."/>
            <person name="Tsubouchi T."/>
            <person name="Morono Y."/>
            <person name="Uchiyama I."/>
            <person name="Ito T."/>
            <person name="Fujiyama A."/>
            <person name="Inagaki F."/>
            <person name="Takami H."/>
        </authorList>
    </citation>
    <scope>NUCLEOTIDE SEQUENCE</scope>
    <source>
        <strain evidence="3">Expedition CK06-06</strain>
    </source>
</reference>
<keyword evidence="1" id="KW-0472">Membrane</keyword>
<evidence type="ECO:0000259" key="2">
    <source>
        <dbReference type="PROSITE" id="PS51846"/>
    </source>
</evidence>
<dbReference type="InterPro" id="IPR051676">
    <property type="entry name" value="UPF0053_domain"/>
</dbReference>
<accession>X0VPB2</accession>
<evidence type="ECO:0000313" key="3">
    <source>
        <dbReference type="EMBL" id="GAG02411.1"/>
    </source>
</evidence>
<dbReference type="Pfam" id="PF01595">
    <property type="entry name" value="CNNM"/>
    <property type="match status" value="1"/>
</dbReference>
<feature type="transmembrane region" description="Helical" evidence="1">
    <location>
        <begin position="6"/>
        <end position="27"/>
    </location>
</feature>
<dbReference type="PANTHER" id="PTHR43099">
    <property type="entry name" value="UPF0053 PROTEIN YRKA"/>
    <property type="match status" value="1"/>
</dbReference>
<dbReference type="InterPro" id="IPR002550">
    <property type="entry name" value="CNNM"/>
</dbReference>
<protein>
    <recommendedName>
        <fullName evidence="2">CNNM transmembrane domain-containing protein</fullName>
    </recommendedName>
</protein>
<proteinExistence type="predicted"/>
<feature type="domain" description="CNNM transmembrane" evidence="2">
    <location>
        <begin position="1"/>
        <end position="83"/>
    </location>
</feature>
<gene>
    <name evidence="3" type="ORF">S01H1_41906</name>
</gene>
<name>X0VPB2_9ZZZZ</name>
<dbReference type="EMBL" id="BARS01026600">
    <property type="protein sequence ID" value="GAG02411.1"/>
    <property type="molecule type" value="Genomic_DNA"/>
</dbReference>
<evidence type="ECO:0000256" key="1">
    <source>
        <dbReference type="SAM" id="Phobius"/>
    </source>
</evidence>
<comment type="caution">
    <text evidence="3">The sequence shown here is derived from an EMBL/GenBank/DDBJ whole genome shotgun (WGS) entry which is preliminary data.</text>
</comment>
<keyword evidence="1" id="KW-1133">Transmembrane helix</keyword>
<sequence length="83" mass="8728">MIEQLLIVFVLILANGFFSGAEMAIVASRKGRLRQLAEHGDQAARKALDLASSPDKFLPTVQIGITLVGTLAAAYGGSQVVSD</sequence>
<dbReference type="PROSITE" id="PS51846">
    <property type="entry name" value="CNNM"/>
    <property type="match status" value="1"/>
</dbReference>
<organism evidence="3">
    <name type="scientific">marine sediment metagenome</name>
    <dbReference type="NCBI Taxonomy" id="412755"/>
    <lineage>
        <taxon>unclassified sequences</taxon>
        <taxon>metagenomes</taxon>
        <taxon>ecological metagenomes</taxon>
    </lineage>
</organism>
<feature type="non-terminal residue" evidence="3">
    <location>
        <position position="83"/>
    </location>
</feature>